<dbReference type="GO" id="GO:0043842">
    <property type="term" value="F:Kdo transferase activity"/>
    <property type="evidence" value="ECO:0007669"/>
    <property type="project" value="UniProtKB-EC"/>
</dbReference>
<dbReference type="InterPro" id="IPR039901">
    <property type="entry name" value="Kdotransferase"/>
</dbReference>
<protein>
    <recommendedName>
        <fullName evidence="3 9">3-deoxy-D-manno-octulosonic acid transferase</fullName>
        <shortName evidence="9">Kdo transferase</shortName>
        <ecNumber evidence="2 9">2.4.99.12</ecNumber>
    </recommendedName>
    <alternativeName>
        <fullName evidence="5 9">Lipid IV(A) 3-deoxy-D-manno-octulosonic acid transferase</fullName>
    </alternativeName>
</protein>
<comment type="catalytic activity">
    <reaction evidence="6 9">
        <text>lipid IVA (E. coli) + CMP-3-deoxy-beta-D-manno-octulosonate = alpha-Kdo-(2-&gt;6)-lipid IVA (E. coli) + CMP + H(+)</text>
        <dbReference type="Rhea" id="RHEA:28066"/>
        <dbReference type="ChEBI" id="CHEBI:15378"/>
        <dbReference type="ChEBI" id="CHEBI:58603"/>
        <dbReference type="ChEBI" id="CHEBI:60364"/>
        <dbReference type="ChEBI" id="CHEBI:60377"/>
        <dbReference type="ChEBI" id="CHEBI:85987"/>
        <dbReference type="EC" id="2.4.99.12"/>
    </reaction>
</comment>
<dbReference type="Pfam" id="PF04413">
    <property type="entry name" value="Glycos_transf_N"/>
    <property type="match status" value="1"/>
</dbReference>
<evidence type="ECO:0000256" key="1">
    <source>
        <dbReference type="ARBA" id="ARBA00004713"/>
    </source>
</evidence>
<dbReference type="UniPathway" id="UPA00958"/>
<evidence type="ECO:0000256" key="2">
    <source>
        <dbReference type="ARBA" id="ARBA00012621"/>
    </source>
</evidence>
<sequence length="432" mass="49541">MFLYNILLHLLGLVLAPVHLVKIFFARSRIQKGTLQRLGFFRRKNRILLQNLEKTVLIHAASVGETRAAIPLIKKIYSDSDGYHLILSNVTDTGNLIGQTIDQVYHCLYLPFDFPFAVRRFLRVVRPCKIIIIETEIWPNFIREATRMGIPVYIANGRISEKSFGRYRALRWFFGPILRQVQRIFARTDEDKRRFLEIGVNASQVEVAGNVKFDLAMHDQEESEWVENFRDDLKLPDPDEVDVLCFGSIHPSEDEMVLQTHKRLLDEGQEIVSILAPRHIERQKQLLERIEESGFKGYLRTELPTKKKRLKSGDILVLNTIGELIKAYAVSNVVFVGGSFDQKVQGHNILEACGVGKPVIFGPYMDNFTEIAVVVRQWEAGNWIMDQEELFDSINGLLTNPALARHMGDQARALLRKNQGAVDRIFAAVFRK</sequence>
<evidence type="ECO:0000256" key="8">
    <source>
        <dbReference type="PIRSR" id="PIRSR639901-2"/>
    </source>
</evidence>
<dbReference type="AlphaFoldDB" id="E6W2K5"/>
<organism evidence="11 12">
    <name type="scientific">Desulfurispirillum indicum (strain ATCC BAA-1389 / DSM 22839 / S5)</name>
    <dbReference type="NCBI Taxonomy" id="653733"/>
    <lineage>
        <taxon>Bacteria</taxon>
        <taxon>Pseudomonadati</taxon>
        <taxon>Chrysiogenota</taxon>
        <taxon>Chrysiogenia</taxon>
        <taxon>Chrysiogenales</taxon>
        <taxon>Chrysiogenaceae</taxon>
        <taxon>Desulfurispirillum</taxon>
    </lineage>
</organism>
<feature type="active site" description="Proton acceptor" evidence="7">
    <location>
        <position position="65"/>
    </location>
</feature>
<dbReference type="EC" id="2.4.99.12" evidence="2 9"/>
<dbReference type="RefSeq" id="WP_013505475.1">
    <property type="nucleotide sequence ID" value="NC_014836.1"/>
</dbReference>
<evidence type="ECO:0000256" key="9">
    <source>
        <dbReference type="RuleBase" id="RU365103"/>
    </source>
</evidence>
<feature type="site" description="Transition state stabilizer" evidence="8">
    <location>
        <position position="134"/>
    </location>
</feature>
<dbReference type="InterPro" id="IPR038107">
    <property type="entry name" value="Glycos_transf_N_sf"/>
</dbReference>
<gene>
    <name evidence="11" type="ordered locus">Selin_0849</name>
</gene>
<reference evidence="11 12" key="1">
    <citation type="submission" date="2010-12" db="EMBL/GenBank/DDBJ databases">
        <title>Complete sequence of Desulfurispirillum indicum S5.</title>
        <authorList>
            <consortium name="US DOE Joint Genome Institute"/>
            <person name="Lucas S."/>
            <person name="Copeland A."/>
            <person name="Lapidus A."/>
            <person name="Cheng J.-F."/>
            <person name="Goodwin L."/>
            <person name="Pitluck S."/>
            <person name="Chertkov O."/>
            <person name="Held B."/>
            <person name="Detter J.C."/>
            <person name="Han C."/>
            <person name="Tapia R."/>
            <person name="Land M."/>
            <person name="Hauser L."/>
            <person name="Kyrpides N."/>
            <person name="Ivanova N."/>
            <person name="Mikhailova N."/>
            <person name="Haggblom M."/>
            <person name="Rauschenbach I."/>
            <person name="Bini E."/>
            <person name="Woyke T."/>
        </authorList>
    </citation>
    <scope>NUCLEOTIDE SEQUENCE [LARGE SCALE GENOMIC DNA]</scope>
    <source>
        <strain evidence="12">ATCC BAA-1389 / DSM 22839 / S5</strain>
    </source>
</reference>
<feature type="domain" description="3-deoxy-D-manno-octulosonic-acid transferase N-terminal" evidence="10">
    <location>
        <begin position="36"/>
        <end position="214"/>
    </location>
</feature>
<dbReference type="SUPFAM" id="SSF53756">
    <property type="entry name" value="UDP-Glycosyltransferase/glycogen phosphorylase"/>
    <property type="match status" value="1"/>
</dbReference>
<dbReference type="GO" id="GO:0005886">
    <property type="term" value="C:plasma membrane"/>
    <property type="evidence" value="ECO:0007669"/>
    <property type="project" value="UniProtKB-SubCell"/>
</dbReference>
<evidence type="ECO:0000313" key="11">
    <source>
        <dbReference type="EMBL" id="ADU65589.1"/>
    </source>
</evidence>
<evidence type="ECO:0000256" key="7">
    <source>
        <dbReference type="PIRSR" id="PIRSR639901-1"/>
    </source>
</evidence>
<evidence type="ECO:0000256" key="6">
    <source>
        <dbReference type="ARBA" id="ARBA00049183"/>
    </source>
</evidence>
<dbReference type="HOGENOM" id="CLU_036146_2_1_0"/>
<name>E6W2K5_DESIS</name>
<dbReference type="Gene3D" id="3.40.50.2000">
    <property type="entry name" value="Glycogen Phosphorylase B"/>
    <property type="match status" value="1"/>
</dbReference>
<evidence type="ECO:0000259" key="10">
    <source>
        <dbReference type="Pfam" id="PF04413"/>
    </source>
</evidence>
<keyword evidence="9" id="KW-0472">Membrane</keyword>
<keyword evidence="12" id="KW-1185">Reference proteome</keyword>
<dbReference type="GO" id="GO:0009244">
    <property type="term" value="P:lipopolysaccharide core region biosynthetic process"/>
    <property type="evidence" value="ECO:0007669"/>
    <property type="project" value="UniProtKB-UniRule"/>
</dbReference>
<evidence type="ECO:0000256" key="4">
    <source>
        <dbReference type="ARBA" id="ARBA00022679"/>
    </source>
</evidence>
<dbReference type="GO" id="GO:0009245">
    <property type="term" value="P:lipid A biosynthetic process"/>
    <property type="evidence" value="ECO:0007669"/>
    <property type="project" value="TreeGrafter"/>
</dbReference>
<dbReference type="Proteomes" id="UP000002572">
    <property type="component" value="Chromosome"/>
</dbReference>
<proteinExistence type="inferred from homology"/>
<dbReference type="OrthoDB" id="9789797at2"/>
<dbReference type="EMBL" id="CP002432">
    <property type="protein sequence ID" value="ADU65589.1"/>
    <property type="molecule type" value="Genomic_DNA"/>
</dbReference>
<comment type="subcellular location">
    <subcellularLocation>
        <location evidence="9">Cell membrane</location>
    </subcellularLocation>
</comment>
<evidence type="ECO:0000313" key="12">
    <source>
        <dbReference type="Proteomes" id="UP000002572"/>
    </source>
</evidence>
<keyword evidence="9" id="KW-1003">Cell membrane</keyword>
<dbReference type="InterPro" id="IPR007507">
    <property type="entry name" value="Glycos_transf_N"/>
</dbReference>
<dbReference type="FunCoup" id="E6W2K5">
    <property type="interactions" value="211"/>
</dbReference>
<dbReference type="PANTHER" id="PTHR42755:SF1">
    <property type="entry name" value="3-DEOXY-D-MANNO-OCTULOSONIC ACID TRANSFERASE, MITOCHONDRIAL-RELATED"/>
    <property type="match status" value="1"/>
</dbReference>
<dbReference type="PANTHER" id="PTHR42755">
    <property type="entry name" value="3-DEOXY-MANNO-OCTULOSONATE CYTIDYLYLTRANSFERASE"/>
    <property type="match status" value="1"/>
</dbReference>
<dbReference type="eggNOG" id="COG1519">
    <property type="taxonomic scope" value="Bacteria"/>
</dbReference>
<comment type="similarity">
    <text evidence="9">Belongs to the glycosyltransferase group 1 family.</text>
</comment>
<dbReference type="Gene3D" id="3.40.50.11720">
    <property type="entry name" value="3-Deoxy-D-manno-octulosonic-acid transferase, N-terminal domain"/>
    <property type="match status" value="1"/>
</dbReference>
<dbReference type="STRING" id="653733.Selin_0849"/>
<dbReference type="InParanoid" id="E6W2K5"/>
<comment type="pathway">
    <text evidence="1 9">Bacterial outer membrane biogenesis; LPS core biosynthesis.</text>
</comment>
<dbReference type="KEGG" id="din:Selin_0849"/>
<evidence type="ECO:0000256" key="5">
    <source>
        <dbReference type="ARBA" id="ARBA00031445"/>
    </source>
</evidence>
<keyword evidence="9" id="KW-0448">Lipopolysaccharide biosynthesis</keyword>
<feature type="site" description="Transition state stabilizer" evidence="8">
    <location>
        <position position="212"/>
    </location>
</feature>
<accession>E6W2K5</accession>
<keyword evidence="4 9" id="KW-0808">Transferase</keyword>
<comment type="function">
    <text evidence="9">Involved in lipopolysaccharide (LPS) biosynthesis. Catalyzes the transfer of 3-deoxy-D-manno-octulosonate (Kdo) residue(s) from CMP-Kdo to lipid IV(A), the tetraacyldisaccharide-1,4'-bisphosphate precursor of lipid A.</text>
</comment>
<evidence type="ECO:0000256" key="3">
    <source>
        <dbReference type="ARBA" id="ARBA00019077"/>
    </source>
</evidence>